<dbReference type="Proteomes" id="UP001320766">
    <property type="component" value="Unassembled WGS sequence"/>
</dbReference>
<evidence type="ECO:0008006" key="3">
    <source>
        <dbReference type="Google" id="ProtNLM"/>
    </source>
</evidence>
<comment type="caution">
    <text evidence="1">The sequence shown here is derived from an EMBL/GenBank/DDBJ whole genome shotgun (WGS) entry which is preliminary data.</text>
</comment>
<protein>
    <recommendedName>
        <fullName evidence="3">FXSXX-COOH protein</fullName>
    </recommendedName>
</protein>
<evidence type="ECO:0000313" key="2">
    <source>
        <dbReference type="Proteomes" id="UP001320766"/>
    </source>
</evidence>
<name>A0ABT1JWN0_9ACTN</name>
<dbReference type="RefSeq" id="WP_253766589.1">
    <property type="nucleotide sequence ID" value="NZ_BAAAVE010000005.1"/>
</dbReference>
<dbReference type="EMBL" id="JAMZEC010000001">
    <property type="protein sequence ID" value="MCP2345199.1"/>
    <property type="molecule type" value="Genomic_DNA"/>
</dbReference>
<keyword evidence="2" id="KW-1185">Reference proteome</keyword>
<evidence type="ECO:0000313" key="1">
    <source>
        <dbReference type="EMBL" id="MCP2345199.1"/>
    </source>
</evidence>
<proteinExistence type="predicted"/>
<organism evidence="1 2">
    <name type="scientific">Nonomuraea roseoviolacea subsp. carminata</name>
    <dbReference type="NCBI Taxonomy" id="160689"/>
    <lineage>
        <taxon>Bacteria</taxon>
        <taxon>Bacillati</taxon>
        <taxon>Actinomycetota</taxon>
        <taxon>Actinomycetes</taxon>
        <taxon>Streptosporangiales</taxon>
        <taxon>Streptosporangiaceae</taxon>
        <taxon>Nonomuraea</taxon>
    </lineage>
</organism>
<gene>
    <name evidence="1" type="ORF">HD595_001321</name>
</gene>
<sequence>MAEPAHVLGSGLSELTGTTLRQLTGLDDSTLDAVVGRVVGRAGPWDRLWQEDANHGAARRAR</sequence>
<reference evidence="1 2" key="1">
    <citation type="submission" date="2022-06" db="EMBL/GenBank/DDBJ databases">
        <title>Sequencing the genomes of 1000 actinobacteria strains.</title>
        <authorList>
            <person name="Klenk H.-P."/>
        </authorList>
    </citation>
    <scope>NUCLEOTIDE SEQUENCE [LARGE SCALE GENOMIC DNA]</scope>
    <source>
        <strain evidence="1 2">DSM 44170</strain>
    </source>
</reference>
<accession>A0ABT1JWN0</accession>